<dbReference type="HOGENOM" id="CLU_2785524_0_0_7"/>
<reference evidence="1 2" key="1">
    <citation type="journal article" date="2012" name="BMC Genomics">
        <title>Genome analysis of a simultaneously predatory and prey-independent, novel Bdellovibrio bacteriovorus from the River Tiber, supports in silico predictions of both ancient and recent lateral gene transfer from diverse bacteria.</title>
        <authorList>
            <person name="Hobley L."/>
            <person name="Lerner T.R."/>
            <person name="Williams L.E."/>
            <person name="Lambert C."/>
            <person name="Till R."/>
            <person name="Milner D.S."/>
            <person name="Basford S.M."/>
            <person name="Capeness M.J."/>
            <person name="Fenton A.K."/>
            <person name="Atterbury R.J."/>
            <person name="Harris M.A."/>
            <person name="Sockett R.E."/>
        </authorList>
    </citation>
    <scope>NUCLEOTIDE SEQUENCE [LARGE SCALE GENOMIC DNA]</scope>
    <source>
        <strain evidence="1 2">Tiberius</strain>
    </source>
</reference>
<name>K7YML7_BDEBC</name>
<dbReference type="Proteomes" id="UP000010074">
    <property type="component" value="Chromosome"/>
</dbReference>
<dbReference type="PATRIC" id="fig|1069642.3.peg.1315"/>
<dbReference type="KEGG" id="bbat:Bdt_1333"/>
<proteinExistence type="predicted"/>
<evidence type="ECO:0000313" key="2">
    <source>
        <dbReference type="Proteomes" id="UP000010074"/>
    </source>
</evidence>
<organism evidence="1 2">
    <name type="scientific">Bdellovibrio bacteriovorus str. Tiberius</name>
    <dbReference type="NCBI Taxonomy" id="1069642"/>
    <lineage>
        <taxon>Bacteria</taxon>
        <taxon>Pseudomonadati</taxon>
        <taxon>Bdellovibrionota</taxon>
        <taxon>Bdellovibrionia</taxon>
        <taxon>Bdellovibrionales</taxon>
        <taxon>Pseudobdellovibrionaceae</taxon>
        <taxon>Bdellovibrio</taxon>
    </lineage>
</organism>
<dbReference type="AlphaFoldDB" id="K7YML7"/>
<accession>K7YML7</accession>
<sequence length="68" mass="7589">MTGVVEHVEAIENEAMVKLVGLPKLLIIKNLMSFPESKLHLLTESQEGRVPLKLKINGNNQILDVINQ</sequence>
<evidence type="ECO:0000313" key="1">
    <source>
        <dbReference type="EMBL" id="AFY01031.1"/>
    </source>
</evidence>
<dbReference type="EMBL" id="CP002930">
    <property type="protein sequence ID" value="AFY01031.1"/>
    <property type="molecule type" value="Genomic_DNA"/>
</dbReference>
<gene>
    <name evidence="1" type="ORF">Bdt_1333</name>
</gene>
<dbReference type="STRING" id="1069642.Bdt_1333"/>
<protein>
    <submittedName>
        <fullName evidence="1">Uncharacterized protein</fullName>
    </submittedName>
</protein>